<dbReference type="PRINTS" id="PR00976">
    <property type="entry name" value="RIBOSOMALS21"/>
</dbReference>
<gene>
    <name evidence="5" type="ORF">A2864_02780</name>
</gene>
<evidence type="ECO:0000256" key="3">
    <source>
        <dbReference type="ARBA" id="ARBA00023274"/>
    </source>
</evidence>
<evidence type="ECO:0000256" key="4">
    <source>
        <dbReference type="RuleBase" id="RU000667"/>
    </source>
</evidence>
<reference evidence="5 6" key="1">
    <citation type="journal article" date="2016" name="Nat. Commun.">
        <title>Thousands of microbial genomes shed light on interconnected biogeochemical processes in an aquifer system.</title>
        <authorList>
            <person name="Anantharaman K."/>
            <person name="Brown C.T."/>
            <person name="Hug L.A."/>
            <person name="Sharon I."/>
            <person name="Castelle C.J."/>
            <person name="Probst A.J."/>
            <person name="Thomas B.C."/>
            <person name="Singh A."/>
            <person name="Wilkins M.J."/>
            <person name="Karaoz U."/>
            <person name="Brodie E.L."/>
            <person name="Williams K.H."/>
            <person name="Hubbard S.S."/>
            <person name="Banfield J.F."/>
        </authorList>
    </citation>
    <scope>NUCLEOTIDE SEQUENCE [LARGE SCALE GENOMIC DNA]</scope>
</reference>
<dbReference type="EMBL" id="MHCV01000024">
    <property type="protein sequence ID" value="OGY27481.1"/>
    <property type="molecule type" value="Genomic_DNA"/>
</dbReference>
<dbReference type="Pfam" id="PF01165">
    <property type="entry name" value="Ribosomal_S21"/>
    <property type="match status" value="1"/>
</dbReference>
<accession>A0A1G1WIQ5</accession>
<dbReference type="GO" id="GO:0006412">
    <property type="term" value="P:translation"/>
    <property type="evidence" value="ECO:0007669"/>
    <property type="project" value="InterPro"/>
</dbReference>
<evidence type="ECO:0000256" key="1">
    <source>
        <dbReference type="ARBA" id="ARBA00006640"/>
    </source>
</evidence>
<comment type="similarity">
    <text evidence="1 4">Belongs to the bacterial ribosomal protein bS21 family.</text>
</comment>
<evidence type="ECO:0000256" key="2">
    <source>
        <dbReference type="ARBA" id="ARBA00022980"/>
    </source>
</evidence>
<dbReference type="GO" id="GO:1990904">
    <property type="term" value="C:ribonucleoprotein complex"/>
    <property type="evidence" value="ECO:0007669"/>
    <property type="project" value="UniProtKB-KW"/>
</dbReference>
<dbReference type="Gene3D" id="1.20.5.1150">
    <property type="entry name" value="Ribosomal protein S8"/>
    <property type="match status" value="1"/>
</dbReference>
<comment type="caution">
    <text evidence="5">The sequence shown here is derived from an EMBL/GenBank/DDBJ whole genome shotgun (WGS) entry which is preliminary data.</text>
</comment>
<dbReference type="NCBIfam" id="TIGR00030">
    <property type="entry name" value="S21p"/>
    <property type="match status" value="1"/>
</dbReference>
<proteinExistence type="inferred from homology"/>
<keyword evidence="3 4" id="KW-0687">Ribonucleoprotein</keyword>
<dbReference type="InterPro" id="IPR001911">
    <property type="entry name" value="Ribosomal_bS21"/>
</dbReference>
<feature type="non-terminal residue" evidence="5">
    <location>
        <position position="1"/>
    </location>
</feature>
<protein>
    <recommendedName>
        <fullName evidence="4">30S ribosomal protein S21</fullName>
    </recommendedName>
</protein>
<organism evidence="5 6">
    <name type="scientific">Candidatus Woykebacteria bacterium RIFCSPHIGHO2_01_FULL_39_12</name>
    <dbReference type="NCBI Taxonomy" id="1802599"/>
    <lineage>
        <taxon>Bacteria</taxon>
        <taxon>Candidatus Woykeibacteriota</taxon>
    </lineage>
</organism>
<keyword evidence="2 4" id="KW-0689">Ribosomal protein</keyword>
<name>A0A1G1WIQ5_9BACT</name>
<dbReference type="InterPro" id="IPR038380">
    <property type="entry name" value="Ribosomal_bS21_sf"/>
</dbReference>
<dbReference type="Proteomes" id="UP000177900">
    <property type="component" value="Unassembled WGS sequence"/>
</dbReference>
<dbReference type="AlphaFoldDB" id="A0A1G1WIQ5"/>
<dbReference type="HAMAP" id="MF_00358">
    <property type="entry name" value="Ribosomal_bS21"/>
    <property type="match status" value="1"/>
</dbReference>
<dbReference type="GO" id="GO:0005840">
    <property type="term" value="C:ribosome"/>
    <property type="evidence" value="ECO:0007669"/>
    <property type="project" value="UniProtKB-KW"/>
</dbReference>
<sequence>VDVLIRRFNKKVQLDGVLTELRKREYYEKPSVQRKKAKAVLERKLQKVREEI</sequence>
<evidence type="ECO:0000313" key="6">
    <source>
        <dbReference type="Proteomes" id="UP000177900"/>
    </source>
</evidence>
<evidence type="ECO:0000313" key="5">
    <source>
        <dbReference type="EMBL" id="OGY27481.1"/>
    </source>
</evidence>
<dbReference type="GO" id="GO:0003735">
    <property type="term" value="F:structural constituent of ribosome"/>
    <property type="evidence" value="ECO:0007669"/>
    <property type="project" value="InterPro"/>
</dbReference>